<reference evidence="2 3" key="1">
    <citation type="submission" date="2011-08" db="EMBL/GenBank/DDBJ databases">
        <title>The Genome Sequence of Eubacteriaceae bacterium ACC19a.</title>
        <authorList>
            <consortium name="The Broad Institute Genome Sequencing Platform"/>
            <person name="Earl A."/>
            <person name="Ward D."/>
            <person name="Feldgarden M."/>
            <person name="Gevers D."/>
            <person name="Sizova M."/>
            <person name="Hazen A."/>
            <person name="Epstein S."/>
            <person name="Young S.K."/>
            <person name="Zeng Q."/>
            <person name="Gargeya S."/>
            <person name="Fitzgerald M."/>
            <person name="Haas B."/>
            <person name="Abouelleil A."/>
            <person name="Alvarado L."/>
            <person name="Arachchi H.M."/>
            <person name="Berlin A."/>
            <person name="Brown A."/>
            <person name="Chapman S.B."/>
            <person name="Chen Z."/>
            <person name="Dunbar C."/>
            <person name="Freedman E."/>
            <person name="Gearin G."/>
            <person name="Gellesch M."/>
            <person name="Goldberg J."/>
            <person name="Griggs A."/>
            <person name="Gujja S."/>
            <person name="Heiman D."/>
            <person name="Howarth C."/>
            <person name="Larson L."/>
            <person name="Lui A."/>
            <person name="MacDonald P.J.P."/>
            <person name="Montmayeur A."/>
            <person name="Murphy C."/>
            <person name="Neiman D."/>
            <person name="Pearson M."/>
            <person name="Priest M."/>
            <person name="Roberts A."/>
            <person name="Saif S."/>
            <person name="Shea T."/>
            <person name="Shenoy N."/>
            <person name="Sisk P."/>
            <person name="Stolte C."/>
            <person name="Sykes S."/>
            <person name="Wortman J."/>
            <person name="Nusbaum C."/>
            <person name="Birren B."/>
        </authorList>
    </citation>
    <scope>NUCLEOTIDE SEQUENCE [LARGE SCALE GENOMIC DNA]</scope>
    <source>
        <strain evidence="2 3">ACC19a</strain>
    </source>
</reference>
<proteinExistence type="predicted"/>
<dbReference type="RefSeq" id="WP_009526343.1">
    <property type="nucleotide sequence ID" value="NZ_JBQMYZ010000058.1"/>
</dbReference>
<dbReference type="Proteomes" id="UP000006437">
    <property type="component" value="Unassembled WGS sequence"/>
</dbReference>
<evidence type="ECO:0000313" key="2">
    <source>
        <dbReference type="EMBL" id="EHL14541.1"/>
    </source>
</evidence>
<comment type="caution">
    <text evidence="2">The sequence shown here is derived from an EMBL/GenBank/DDBJ whole genome shotgun (WGS) entry which is preliminary data.</text>
</comment>
<evidence type="ECO:0000313" key="3">
    <source>
        <dbReference type="Proteomes" id="UP000006437"/>
    </source>
</evidence>
<keyword evidence="1" id="KW-0812">Transmembrane</keyword>
<dbReference type="BioCyc" id="EBAC796937-HMP:GMGH-2155-MONOMER"/>
<dbReference type="EMBL" id="AFZE01000025">
    <property type="protein sequence ID" value="EHL14541.1"/>
    <property type="molecule type" value="Genomic_DNA"/>
</dbReference>
<name>G9X183_9FIRM</name>
<dbReference type="AlphaFoldDB" id="G9X183"/>
<keyword evidence="1" id="KW-0472">Membrane</keyword>
<feature type="transmembrane region" description="Helical" evidence="1">
    <location>
        <begin position="12"/>
        <end position="30"/>
    </location>
</feature>
<organism evidence="2 3">
    <name type="scientific">Peptoanaerobacter stomatis</name>
    <dbReference type="NCBI Taxonomy" id="796937"/>
    <lineage>
        <taxon>Bacteria</taxon>
        <taxon>Bacillati</taxon>
        <taxon>Bacillota</taxon>
        <taxon>Clostridia</taxon>
        <taxon>Peptostreptococcales</taxon>
        <taxon>Filifactoraceae</taxon>
        <taxon>Peptoanaerobacter</taxon>
    </lineage>
</organism>
<dbReference type="HOGENOM" id="CLU_562405_0_0_9"/>
<accession>G9X183</accession>
<protein>
    <submittedName>
        <fullName evidence="2">Uncharacterized protein</fullName>
    </submittedName>
</protein>
<evidence type="ECO:0000256" key="1">
    <source>
        <dbReference type="SAM" id="Phobius"/>
    </source>
</evidence>
<sequence>MKKSLGMTNTKVLAIIGAVLVIAGIAFFAISKGGATTPMGKLEKAIADLPVEFENTSEDFSPGFDIAKMNKKIEEDGIYSMDLNLNTDYLKAIGIDKAGVQISQKSLPKDKKAQLNLSVSVGNMLAANIDFTSIDKELYLNVPSVYEKAFKLDLSTIGADLQNDIIKKETGQDMSALKDLKVDLYAVPSTVKAMKDEYFTYVKSEFETLKNNAVVETGDLDTKLADSVKEYNSSKSDLEQLNIQVKSQDVKALLKKSIDYYEDLQSRQITGMDLSEVQTQFDDLKKEIDDEELPEVFTIKALLSKDNKLVLLAFDVEEDSNLNLFFVGEKNTTDHIVVTAVNEEDKIDVIEFKMSTGEKENEIKVNTFDDMVKISAIYGKDEKSLNMDIDTSEDMSLKLQGKYEDVKPGVGYNFVIDSLKADYAGQAIDFKGNILFSLETPTIEVPKDSVEILKVDKDELDKIMEKVEENVKNNYGFLLSMMGIL</sequence>
<keyword evidence="1" id="KW-1133">Transmembrane helix</keyword>
<gene>
    <name evidence="2" type="ORF">HMPREF9629_02127</name>
</gene>